<protein>
    <submittedName>
        <fullName evidence="4">21021_t:CDS:1</fullName>
    </submittedName>
</protein>
<proteinExistence type="predicted"/>
<keyword evidence="3" id="KW-1133">Transmembrane helix</keyword>
<gene>
    <name evidence="4" type="ORF">CPELLU_LOCUS15179</name>
</gene>
<feature type="non-terminal residue" evidence="4">
    <location>
        <position position="374"/>
    </location>
</feature>
<keyword evidence="5" id="KW-1185">Reference proteome</keyword>
<dbReference type="EMBL" id="CAJVQA010019394">
    <property type="protein sequence ID" value="CAG8758910.1"/>
    <property type="molecule type" value="Genomic_DNA"/>
</dbReference>
<evidence type="ECO:0000256" key="3">
    <source>
        <dbReference type="SAM" id="Phobius"/>
    </source>
</evidence>
<keyword evidence="3" id="KW-0812">Transmembrane</keyword>
<accession>A0A9N9J267</accession>
<keyword evidence="1" id="KW-0880">Kelch repeat</keyword>
<dbReference type="PANTHER" id="PTHR46093">
    <property type="entry name" value="ACYL-COA-BINDING DOMAIN-CONTAINING PROTEIN 5"/>
    <property type="match status" value="1"/>
</dbReference>
<dbReference type="Gene3D" id="2.120.10.80">
    <property type="entry name" value="Kelch-type beta propeller"/>
    <property type="match status" value="1"/>
</dbReference>
<name>A0A9N9J267_9GLOM</name>
<evidence type="ECO:0000256" key="1">
    <source>
        <dbReference type="ARBA" id="ARBA00022441"/>
    </source>
</evidence>
<keyword evidence="3" id="KW-0472">Membrane</keyword>
<evidence type="ECO:0000313" key="5">
    <source>
        <dbReference type="Proteomes" id="UP000789759"/>
    </source>
</evidence>
<organism evidence="4 5">
    <name type="scientific">Cetraspora pellucida</name>
    <dbReference type="NCBI Taxonomy" id="1433469"/>
    <lineage>
        <taxon>Eukaryota</taxon>
        <taxon>Fungi</taxon>
        <taxon>Fungi incertae sedis</taxon>
        <taxon>Mucoromycota</taxon>
        <taxon>Glomeromycotina</taxon>
        <taxon>Glomeromycetes</taxon>
        <taxon>Diversisporales</taxon>
        <taxon>Gigasporaceae</taxon>
        <taxon>Cetraspora</taxon>
    </lineage>
</organism>
<dbReference type="OrthoDB" id="10251809at2759"/>
<keyword evidence="2" id="KW-0677">Repeat</keyword>
<reference evidence="4" key="1">
    <citation type="submission" date="2021-06" db="EMBL/GenBank/DDBJ databases">
        <authorList>
            <person name="Kallberg Y."/>
            <person name="Tangrot J."/>
            <person name="Rosling A."/>
        </authorList>
    </citation>
    <scope>NUCLEOTIDE SEQUENCE</scope>
    <source>
        <strain evidence="4">FL966</strain>
    </source>
</reference>
<dbReference type="PANTHER" id="PTHR46093:SF18">
    <property type="entry name" value="FIBRONECTIN TYPE-III DOMAIN-CONTAINING PROTEIN"/>
    <property type="match status" value="1"/>
</dbReference>
<dbReference type="InterPro" id="IPR015915">
    <property type="entry name" value="Kelch-typ_b-propeller"/>
</dbReference>
<feature type="transmembrane region" description="Helical" evidence="3">
    <location>
        <begin position="347"/>
        <end position="370"/>
    </location>
</feature>
<dbReference type="Proteomes" id="UP000789759">
    <property type="component" value="Unassembled WGS sequence"/>
</dbReference>
<dbReference type="Pfam" id="PF24681">
    <property type="entry name" value="Kelch_KLHDC2_KLHL20_DRC7"/>
    <property type="match status" value="1"/>
</dbReference>
<evidence type="ECO:0000256" key="2">
    <source>
        <dbReference type="ARBA" id="ARBA00022737"/>
    </source>
</evidence>
<comment type="caution">
    <text evidence="4">The sequence shown here is derived from an EMBL/GenBank/DDBJ whole genome shotgun (WGS) entry which is preliminary data.</text>
</comment>
<sequence length="374" mass="41910">GGLINKVTTNEFFYLDVSKPFKSTEDVLIPWVDLTYTGGPQKAYTTACIGGKNNDMIFIFGNKPNNNQSFVNQFDTNKQQWINITSSGSVPTNRDDISCAKFNNGLIAIFSGYNYTPIASTNELWIFNTLTLTWNLSSAINAPSSRMSYCAITLPDDNILYIGGLNYTVTFMPMDNLPLYNTKTNTWTIMNTSGPTPPARYRFSAVLTPDGRIIIFGGFQLLSGTYGDLWILDIITYQWSVGNILNPIANLSLTRHTATLVDNYMLVAFEKVRLRTVPDRVLKNYVTIEVVKLQREFQNGTYSSNIFMLNVSQKDSYRWVTEFIPNTTTTTTNSTISSSTDSKNTSLMIGVIIGSIIFLVIFVTAIIFTLKFID</sequence>
<dbReference type="SUPFAM" id="SSF117281">
    <property type="entry name" value="Kelch motif"/>
    <property type="match status" value="1"/>
</dbReference>
<evidence type="ECO:0000313" key="4">
    <source>
        <dbReference type="EMBL" id="CAG8758910.1"/>
    </source>
</evidence>
<dbReference type="AlphaFoldDB" id="A0A9N9J267"/>